<dbReference type="Gene3D" id="3.40.50.150">
    <property type="entry name" value="Vaccinia Virus protein VP39"/>
    <property type="match status" value="1"/>
</dbReference>
<dbReference type="InterPro" id="IPR004398">
    <property type="entry name" value="RNA_MeTrfase_RsmD"/>
</dbReference>
<evidence type="ECO:0000313" key="4">
    <source>
        <dbReference type="Proteomes" id="UP001230005"/>
    </source>
</evidence>
<evidence type="ECO:0000256" key="2">
    <source>
        <dbReference type="ARBA" id="ARBA00022679"/>
    </source>
</evidence>
<dbReference type="PANTHER" id="PTHR43542">
    <property type="entry name" value="METHYLTRANSFERASE"/>
    <property type="match status" value="1"/>
</dbReference>
<dbReference type="PROSITE" id="PS00092">
    <property type="entry name" value="N6_MTASE"/>
    <property type="match status" value="1"/>
</dbReference>
<dbReference type="SUPFAM" id="SSF53335">
    <property type="entry name" value="S-adenosyl-L-methionine-dependent methyltransferases"/>
    <property type="match status" value="1"/>
</dbReference>
<dbReference type="Pfam" id="PF03602">
    <property type="entry name" value="Cons_hypoth95"/>
    <property type="match status" value="1"/>
</dbReference>
<evidence type="ECO:0000313" key="3">
    <source>
        <dbReference type="EMBL" id="MDQ0253840.1"/>
    </source>
</evidence>
<comment type="caution">
    <text evidence="3">The sequence shown here is derived from an EMBL/GenBank/DDBJ whole genome shotgun (WGS) entry which is preliminary data.</text>
</comment>
<dbReference type="InterPro" id="IPR029063">
    <property type="entry name" value="SAM-dependent_MTases_sf"/>
</dbReference>
<keyword evidence="1" id="KW-0489">Methyltransferase</keyword>
<evidence type="ECO:0000256" key="1">
    <source>
        <dbReference type="ARBA" id="ARBA00022603"/>
    </source>
</evidence>
<sequence>MRVISGKQKGLHIKAVPGQSTRPTTDKVKESIFNIVGPYFDGGTMLDLYGGSGSISIEALSRGMNKAIIVDRDRKAIETIYTNLKNCKLEGRAEVFRTESIRALKALQKKQSQFHFIFLDPPYQKHRLHDELAFIAEHNILAVDGMIVVEHASSVALNDTYGGLRKIREEQYGDTTITIYTHELEE</sequence>
<protein>
    <submittedName>
        <fullName evidence="3">16S rRNA (Guanine(966)-N(2))-methyltransferase RsmD</fullName>
    </submittedName>
</protein>
<dbReference type="PIRSF" id="PIRSF004553">
    <property type="entry name" value="CHP00095"/>
    <property type="match status" value="1"/>
</dbReference>
<name>A0ABT9ZUL8_9BACI</name>
<organism evidence="3 4">
    <name type="scientific">Evansella vedderi</name>
    <dbReference type="NCBI Taxonomy" id="38282"/>
    <lineage>
        <taxon>Bacteria</taxon>
        <taxon>Bacillati</taxon>
        <taxon>Bacillota</taxon>
        <taxon>Bacilli</taxon>
        <taxon>Bacillales</taxon>
        <taxon>Bacillaceae</taxon>
        <taxon>Evansella</taxon>
    </lineage>
</organism>
<dbReference type="Proteomes" id="UP001230005">
    <property type="component" value="Unassembled WGS sequence"/>
</dbReference>
<keyword evidence="4" id="KW-1185">Reference proteome</keyword>
<dbReference type="RefSeq" id="WP_307323014.1">
    <property type="nucleotide sequence ID" value="NZ_JAUSUG010000003.1"/>
</dbReference>
<reference evidence="3 4" key="1">
    <citation type="submission" date="2023-07" db="EMBL/GenBank/DDBJ databases">
        <title>Genomic Encyclopedia of Type Strains, Phase IV (KMG-IV): sequencing the most valuable type-strain genomes for metagenomic binning, comparative biology and taxonomic classification.</title>
        <authorList>
            <person name="Goeker M."/>
        </authorList>
    </citation>
    <scope>NUCLEOTIDE SEQUENCE [LARGE SCALE GENOMIC DNA]</scope>
    <source>
        <strain evidence="3 4">DSM 9768</strain>
    </source>
</reference>
<dbReference type="CDD" id="cd02440">
    <property type="entry name" value="AdoMet_MTases"/>
    <property type="match status" value="1"/>
</dbReference>
<proteinExistence type="predicted"/>
<gene>
    <name evidence="3" type="ORF">J2S74_001212</name>
</gene>
<dbReference type="EMBL" id="JAUSUG010000003">
    <property type="protein sequence ID" value="MDQ0253840.1"/>
    <property type="molecule type" value="Genomic_DNA"/>
</dbReference>
<keyword evidence="2" id="KW-0808">Transferase</keyword>
<dbReference type="InterPro" id="IPR002052">
    <property type="entry name" value="DNA_methylase_N6_adenine_CS"/>
</dbReference>
<dbReference type="NCBIfam" id="TIGR00095">
    <property type="entry name" value="16S rRNA (guanine(966)-N(2))-methyltransferase RsmD"/>
    <property type="match status" value="1"/>
</dbReference>
<accession>A0ABT9ZUL8</accession>
<dbReference type="PANTHER" id="PTHR43542:SF1">
    <property type="entry name" value="METHYLTRANSFERASE"/>
    <property type="match status" value="1"/>
</dbReference>